<dbReference type="EMBL" id="FNFP01000001">
    <property type="protein sequence ID" value="SDK11447.1"/>
    <property type="molecule type" value="Genomic_DNA"/>
</dbReference>
<protein>
    <submittedName>
        <fullName evidence="1">Uncharacterized protein</fullName>
    </submittedName>
</protein>
<gene>
    <name evidence="1" type="ORF">SAMN05660472_00773</name>
</gene>
<accession>A0A1G8Z8V6</accession>
<proteinExistence type="predicted"/>
<evidence type="ECO:0000313" key="2">
    <source>
        <dbReference type="Proteomes" id="UP000198718"/>
    </source>
</evidence>
<dbReference type="Proteomes" id="UP000198718">
    <property type="component" value="Unassembled WGS sequence"/>
</dbReference>
<dbReference type="RefSeq" id="WP_208974656.1">
    <property type="nucleotide sequence ID" value="NZ_FNFP01000001.1"/>
</dbReference>
<organism evidence="1 2">
    <name type="scientific">Natronincola ferrireducens</name>
    <dbReference type="NCBI Taxonomy" id="393762"/>
    <lineage>
        <taxon>Bacteria</taxon>
        <taxon>Bacillati</taxon>
        <taxon>Bacillota</taxon>
        <taxon>Clostridia</taxon>
        <taxon>Peptostreptococcales</taxon>
        <taxon>Natronincolaceae</taxon>
        <taxon>Natronincola</taxon>
    </lineage>
</organism>
<dbReference type="AlphaFoldDB" id="A0A1G8Z8V6"/>
<evidence type="ECO:0000313" key="1">
    <source>
        <dbReference type="EMBL" id="SDK11447.1"/>
    </source>
</evidence>
<reference evidence="1 2" key="1">
    <citation type="submission" date="2016-10" db="EMBL/GenBank/DDBJ databases">
        <authorList>
            <person name="de Groot N.N."/>
        </authorList>
    </citation>
    <scope>NUCLEOTIDE SEQUENCE [LARGE SCALE GENOMIC DNA]</scope>
    <source>
        <strain evidence="1 2">DSM 18346</strain>
    </source>
</reference>
<dbReference type="STRING" id="393762.SAMN05660472_00773"/>
<name>A0A1G8Z8V6_9FIRM</name>
<keyword evidence="2" id="KW-1185">Reference proteome</keyword>
<sequence>MKKPLFIILMVFILLFGFITLRFGSALRQEGNPIPILTSIIKLELTNSDYQQFSETNNGYRYVSKTTRNSSSGYDSIKEFMKEKGWRFKEQAGAGFVFEGDEETVVIETRLYSKHYFLWYVPKKVLN</sequence>